<proteinExistence type="predicted"/>
<reference evidence="3" key="1">
    <citation type="submission" date="2022-06" db="EMBL/GenBank/DDBJ databases">
        <title>Aeoliella straminimaris, a novel planctomycete from sediments.</title>
        <authorList>
            <person name="Vitorino I.R."/>
            <person name="Lage O.M."/>
        </authorList>
    </citation>
    <scope>NUCLEOTIDE SEQUENCE</scope>
    <source>
        <strain evidence="3">ICT_H6.2</strain>
    </source>
</reference>
<organism evidence="3 4">
    <name type="scientific">Aeoliella straminimaris</name>
    <dbReference type="NCBI Taxonomy" id="2954799"/>
    <lineage>
        <taxon>Bacteria</taxon>
        <taxon>Pseudomonadati</taxon>
        <taxon>Planctomycetota</taxon>
        <taxon>Planctomycetia</taxon>
        <taxon>Pirellulales</taxon>
        <taxon>Lacipirellulaceae</taxon>
        <taxon>Aeoliella</taxon>
    </lineage>
</organism>
<evidence type="ECO:0000313" key="3">
    <source>
        <dbReference type="EMBL" id="MCO6045261.1"/>
    </source>
</evidence>
<dbReference type="RefSeq" id="WP_252853372.1">
    <property type="nucleotide sequence ID" value="NZ_JAMXLR010000051.1"/>
</dbReference>
<dbReference type="InterPro" id="IPR012495">
    <property type="entry name" value="TadE-like_dom"/>
</dbReference>
<dbReference type="AlphaFoldDB" id="A0A9X2FGJ2"/>
<keyword evidence="1" id="KW-0472">Membrane</keyword>
<comment type="caution">
    <text evidence="3">The sequence shown here is derived from an EMBL/GenBank/DDBJ whole genome shotgun (WGS) entry which is preliminary data.</text>
</comment>
<dbReference type="Pfam" id="PF07811">
    <property type="entry name" value="TadE"/>
    <property type="match status" value="1"/>
</dbReference>
<keyword evidence="4" id="KW-1185">Reference proteome</keyword>
<gene>
    <name evidence="3" type="ORF">NG895_15220</name>
</gene>
<feature type="domain" description="TadE-like" evidence="2">
    <location>
        <begin position="13"/>
        <end position="54"/>
    </location>
</feature>
<keyword evidence="1" id="KW-1133">Transmembrane helix</keyword>
<evidence type="ECO:0000313" key="4">
    <source>
        <dbReference type="Proteomes" id="UP001155241"/>
    </source>
</evidence>
<feature type="transmembrane region" description="Helical" evidence="1">
    <location>
        <begin position="12"/>
        <end position="34"/>
    </location>
</feature>
<dbReference type="EMBL" id="JAMXLR010000051">
    <property type="protein sequence ID" value="MCO6045261.1"/>
    <property type="molecule type" value="Genomic_DNA"/>
</dbReference>
<accession>A0A9X2FGJ2</accession>
<name>A0A9X2FGJ2_9BACT</name>
<sequence>MTPRQPNNSRRRGVAATEFALCLPIMVLLVLGMVETCSMVFLKQSLAIAAYEGAHTAVRPGATTADVQSTCEGILRDRRVEGATVTVTPAEVSNVPVGEYMTIQIAAPSNLNGVLPLKFFRGATIQASAVTMKEI</sequence>
<protein>
    <submittedName>
        <fullName evidence="3">Pilus assembly protein</fullName>
    </submittedName>
</protein>
<dbReference type="Proteomes" id="UP001155241">
    <property type="component" value="Unassembled WGS sequence"/>
</dbReference>
<evidence type="ECO:0000256" key="1">
    <source>
        <dbReference type="SAM" id="Phobius"/>
    </source>
</evidence>
<keyword evidence="1" id="KW-0812">Transmembrane</keyword>
<evidence type="ECO:0000259" key="2">
    <source>
        <dbReference type="Pfam" id="PF07811"/>
    </source>
</evidence>